<dbReference type="GO" id="GO:0046653">
    <property type="term" value="P:tetrahydrofolate metabolic process"/>
    <property type="evidence" value="ECO:0007669"/>
    <property type="project" value="TreeGrafter"/>
</dbReference>
<dbReference type="GO" id="GO:0008705">
    <property type="term" value="F:methionine synthase activity"/>
    <property type="evidence" value="ECO:0007669"/>
    <property type="project" value="TreeGrafter"/>
</dbReference>
<keyword evidence="2 7" id="KW-0489">Methyltransferase</keyword>
<dbReference type="AlphaFoldDB" id="A0A6A8M6I6"/>
<dbReference type="PANTHER" id="PTHR45833">
    <property type="entry name" value="METHIONINE SYNTHASE"/>
    <property type="match status" value="1"/>
</dbReference>
<evidence type="ECO:0000256" key="5">
    <source>
        <dbReference type="ARBA" id="ARBA00022723"/>
    </source>
</evidence>
<accession>A0A6A8M6I6</accession>
<dbReference type="SUPFAM" id="SSF82282">
    <property type="entry name" value="Homocysteine S-methyltransferase"/>
    <property type="match status" value="1"/>
</dbReference>
<dbReference type="GO" id="GO:0005829">
    <property type="term" value="C:cytosol"/>
    <property type="evidence" value="ECO:0007669"/>
    <property type="project" value="TreeGrafter"/>
</dbReference>
<evidence type="ECO:0000256" key="3">
    <source>
        <dbReference type="ARBA" id="ARBA00022679"/>
    </source>
</evidence>
<reference evidence="9" key="1">
    <citation type="submission" date="2019-09" db="EMBL/GenBank/DDBJ databases">
        <title>In-depth cultivation of the pig gut microbiome towards novel bacterial diversity and tailored functional studies.</title>
        <authorList>
            <person name="Wylensek D."/>
            <person name="Hitch T.C.A."/>
            <person name="Clavel T."/>
        </authorList>
    </citation>
    <scope>NUCLEOTIDE SEQUENCE</scope>
    <source>
        <strain evidence="9">RF-744-FAT-WT-3</strain>
    </source>
</reference>
<organism evidence="9">
    <name type="scientific">Baileyella intestinalis</name>
    <dbReference type="NCBI Taxonomy" id="2606709"/>
    <lineage>
        <taxon>Bacteria</taxon>
        <taxon>Bacillati</taxon>
        <taxon>Bacillota</taxon>
        <taxon>Clostridia</taxon>
        <taxon>Peptostreptococcales</taxon>
        <taxon>Anaerovoracaceae</taxon>
        <taxon>Baileyella</taxon>
    </lineage>
</organism>
<dbReference type="GO" id="GO:0050667">
    <property type="term" value="P:homocysteine metabolic process"/>
    <property type="evidence" value="ECO:0007669"/>
    <property type="project" value="TreeGrafter"/>
</dbReference>
<dbReference type="GO" id="GO:0046872">
    <property type="term" value="F:metal ion binding"/>
    <property type="evidence" value="ECO:0007669"/>
    <property type="project" value="UniProtKB-KW"/>
</dbReference>
<sequence length="406" mass="44128">MEIYSPFILDGATGTELQNRGYNGKECTEKWVLEHPEVVKKMEREYIEAGSQIIYAPTFGANRVKMEENGIFNEVTEYNHRLVEIAKEAAGDSALVAGDISPLGKFLFPLGDMSFEEMVDVYKEQVKAQEEAGVDLFVIETVMTVPEARAALLAVKEVSEKPVLVCFTCDETGQTLMGSDVTALVTIFQGMGADAFGLNCSVGPDKLVDQFRRMRPYAAVPLIAKPNAGMPQIVDGKTVYDCPPEEFTAYLGDLAGAGVAYFGGCCGTGPDHIRMIKEKSGSLRPAKPQPWALSGKLPLATEKRVFPLDPQVSPGKVLAAGSDLSDALDEELDIDYPVVTIAVNTLEEAENLADCQMNITKPLCLVSDNPEALESALRIYQGRAMYDGSLGEEILKPLADKYGLVY</sequence>
<evidence type="ECO:0000256" key="4">
    <source>
        <dbReference type="ARBA" id="ARBA00022691"/>
    </source>
</evidence>
<dbReference type="Gene3D" id="3.20.20.330">
    <property type="entry name" value="Homocysteine-binding-like domain"/>
    <property type="match status" value="1"/>
</dbReference>
<feature type="binding site" evidence="7">
    <location>
        <position position="266"/>
    </location>
    <ligand>
        <name>Zn(2+)</name>
        <dbReference type="ChEBI" id="CHEBI:29105"/>
    </ligand>
</feature>
<dbReference type="InterPro" id="IPR003726">
    <property type="entry name" value="HCY_dom"/>
</dbReference>
<evidence type="ECO:0000313" key="9">
    <source>
        <dbReference type="EMBL" id="MST68178.1"/>
    </source>
</evidence>
<keyword evidence="7" id="KW-0862">Zinc</keyword>
<dbReference type="RefSeq" id="WP_154571652.1">
    <property type="nucleotide sequence ID" value="NZ_VUNB01000001.1"/>
</dbReference>
<keyword evidence="5 7" id="KW-0479">Metal-binding</keyword>
<keyword evidence="6" id="KW-0170">Cobalt</keyword>
<keyword evidence="3 7" id="KW-0808">Transferase</keyword>
<keyword evidence="4" id="KW-0949">S-adenosyl-L-methionine</keyword>
<comment type="cofactor">
    <cofactor evidence="7">
        <name>Zn(2+)</name>
        <dbReference type="ChEBI" id="CHEBI:29105"/>
    </cofactor>
</comment>
<evidence type="ECO:0000256" key="2">
    <source>
        <dbReference type="ARBA" id="ARBA00022603"/>
    </source>
</evidence>
<evidence type="ECO:0000256" key="6">
    <source>
        <dbReference type="ARBA" id="ARBA00023285"/>
    </source>
</evidence>
<evidence type="ECO:0000259" key="8">
    <source>
        <dbReference type="PROSITE" id="PS50970"/>
    </source>
</evidence>
<dbReference type="GO" id="GO:0032259">
    <property type="term" value="P:methylation"/>
    <property type="evidence" value="ECO:0007669"/>
    <property type="project" value="UniProtKB-KW"/>
</dbReference>
<dbReference type="InterPro" id="IPR050554">
    <property type="entry name" value="Met_Synthase/Corrinoid"/>
</dbReference>
<feature type="binding site" evidence="7">
    <location>
        <position position="265"/>
    </location>
    <ligand>
        <name>Zn(2+)</name>
        <dbReference type="ChEBI" id="CHEBI:29105"/>
    </ligand>
</feature>
<dbReference type="EMBL" id="VUNB01000001">
    <property type="protein sequence ID" value="MST68178.1"/>
    <property type="molecule type" value="Genomic_DNA"/>
</dbReference>
<evidence type="ECO:0000256" key="1">
    <source>
        <dbReference type="ARBA" id="ARBA00010398"/>
    </source>
</evidence>
<proteinExistence type="inferred from homology"/>
<comment type="similarity">
    <text evidence="1">Belongs to the vitamin-B12 dependent methionine synthase family.</text>
</comment>
<evidence type="ECO:0000256" key="7">
    <source>
        <dbReference type="PROSITE-ProRule" id="PRU00333"/>
    </source>
</evidence>
<dbReference type="PANTHER" id="PTHR45833:SF1">
    <property type="entry name" value="METHIONINE SYNTHASE"/>
    <property type="match status" value="1"/>
</dbReference>
<comment type="caution">
    <text evidence="9">The sequence shown here is derived from an EMBL/GenBank/DDBJ whole genome shotgun (WGS) entry which is preliminary data.</text>
</comment>
<dbReference type="Pfam" id="PF02574">
    <property type="entry name" value="S-methyl_trans"/>
    <property type="match status" value="1"/>
</dbReference>
<dbReference type="InterPro" id="IPR036589">
    <property type="entry name" value="HCY_dom_sf"/>
</dbReference>
<protein>
    <submittedName>
        <fullName evidence="9">Homocysteine methyltransferase</fullName>
    </submittedName>
</protein>
<gene>
    <name evidence="9" type="ORF">FYJ66_00950</name>
</gene>
<feature type="binding site" evidence="7">
    <location>
        <position position="200"/>
    </location>
    <ligand>
        <name>Zn(2+)</name>
        <dbReference type="ChEBI" id="CHEBI:29105"/>
    </ligand>
</feature>
<dbReference type="PROSITE" id="PS50970">
    <property type="entry name" value="HCY"/>
    <property type="match status" value="1"/>
</dbReference>
<feature type="domain" description="Hcy-binding" evidence="8">
    <location>
        <begin position="1"/>
        <end position="280"/>
    </location>
</feature>
<name>A0A6A8M6I6_9FIRM</name>